<comment type="caution">
    <text evidence="8">The sequence shown here is derived from an EMBL/GenBank/DDBJ whole genome shotgun (WGS) entry which is preliminary data.</text>
</comment>
<keyword evidence="9" id="KW-1185">Reference proteome</keyword>
<feature type="transmembrane region" description="Helical" evidence="6">
    <location>
        <begin position="161"/>
        <end position="179"/>
    </location>
</feature>
<feature type="transmembrane region" description="Helical" evidence="6">
    <location>
        <begin position="185"/>
        <end position="205"/>
    </location>
</feature>
<dbReference type="GO" id="GO:0022857">
    <property type="term" value="F:transmembrane transporter activity"/>
    <property type="evidence" value="ECO:0007669"/>
    <property type="project" value="InterPro"/>
</dbReference>
<dbReference type="Pfam" id="PF07690">
    <property type="entry name" value="MFS_1"/>
    <property type="match status" value="1"/>
</dbReference>
<keyword evidence="2 6" id="KW-0812">Transmembrane</keyword>
<dbReference type="GO" id="GO:0042908">
    <property type="term" value="P:xenobiotic transport"/>
    <property type="evidence" value="ECO:0007669"/>
    <property type="project" value="UniProtKB-ARBA"/>
</dbReference>
<evidence type="ECO:0000256" key="2">
    <source>
        <dbReference type="ARBA" id="ARBA00022692"/>
    </source>
</evidence>
<dbReference type="InterPro" id="IPR011701">
    <property type="entry name" value="MFS"/>
</dbReference>
<evidence type="ECO:0000256" key="6">
    <source>
        <dbReference type="SAM" id="Phobius"/>
    </source>
</evidence>
<dbReference type="PANTHER" id="PTHR23502:SF7">
    <property type="entry name" value="DRUG_PROTON ANTIPORTER YHK8-RELATED"/>
    <property type="match status" value="1"/>
</dbReference>
<dbReference type="GO" id="GO:0005886">
    <property type="term" value="C:plasma membrane"/>
    <property type="evidence" value="ECO:0007669"/>
    <property type="project" value="TreeGrafter"/>
</dbReference>
<feature type="transmembrane region" description="Helical" evidence="6">
    <location>
        <begin position="133"/>
        <end position="154"/>
    </location>
</feature>
<feature type="transmembrane region" description="Helical" evidence="6">
    <location>
        <begin position="505"/>
        <end position="525"/>
    </location>
</feature>
<evidence type="ECO:0000256" key="5">
    <source>
        <dbReference type="SAM" id="MobiDB-lite"/>
    </source>
</evidence>
<dbReference type="PROSITE" id="PS50850">
    <property type="entry name" value="MFS"/>
    <property type="match status" value="1"/>
</dbReference>
<protein>
    <recommendedName>
        <fullName evidence="7">Major facilitator superfamily (MFS) profile domain-containing protein</fullName>
    </recommendedName>
</protein>
<feature type="compositionally biased region" description="Basic and acidic residues" evidence="5">
    <location>
        <begin position="41"/>
        <end position="51"/>
    </location>
</feature>
<feature type="transmembrane region" description="Helical" evidence="6">
    <location>
        <begin position="471"/>
        <end position="493"/>
    </location>
</feature>
<dbReference type="InterPro" id="IPR005829">
    <property type="entry name" value="Sugar_transporter_CS"/>
</dbReference>
<dbReference type="InterPro" id="IPR036259">
    <property type="entry name" value="MFS_trans_sf"/>
</dbReference>
<dbReference type="SUPFAM" id="SSF103473">
    <property type="entry name" value="MFS general substrate transporter"/>
    <property type="match status" value="1"/>
</dbReference>
<proteinExistence type="predicted"/>
<reference evidence="8" key="1">
    <citation type="journal article" date="2023" name="PhytoFront">
        <title>Draft Genome Resources of Seven Strains of Tilletia horrida, Causal Agent of Kernel Smut of Rice.</title>
        <authorList>
            <person name="Khanal S."/>
            <person name="Antony Babu S."/>
            <person name="Zhou X.G."/>
        </authorList>
    </citation>
    <scope>NUCLEOTIDE SEQUENCE</scope>
    <source>
        <strain evidence="8">TX3</strain>
    </source>
</reference>
<feature type="domain" description="Major facilitator superfamily (MFS) profile" evidence="7">
    <location>
        <begin position="96"/>
        <end position="529"/>
    </location>
</feature>
<feature type="transmembrane region" description="Helical" evidence="6">
    <location>
        <begin position="368"/>
        <end position="388"/>
    </location>
</feature>
<dbReference type="GO" id="GO:0140115">
    <property type="term" value="P:export across plasma membrane"/>
    <property type="evidence" value="ECO:0007669"/>
    <property type="project" value="UniProtKB-ARBA"/>
</dbReference>
<accession>A0AAN6GDR4</accession>
<sequence length="540" mass="58159">MTDIEKQAAAAAAAPQDQSNTAADRRASDARTLTVNTPPASEKEAPSDTLKHGGVAPSSIPSADAADDEDSKYLVGFSEDDPLNPTNFSRLKKWGILSVCCLAAFNVTCTSSMTTSAYEGISNAFGVSHEVAILSLSIFVAGLGLGPSLLGPLSEFFGRRIVYLVSFGAFVLLGFPVAWANNIAVFLIFRFFTGLAGSAFLSVSGGTVSDLYEPHELFLPMAIYTCSPFIGPVAGPLIAGFINENTTWRWTFWVILIWSAVTWILLLFFAPETFAPIVLCKKAKMLRAERKDGTDRWWAKHERVLAGKSITQAVAGNCTKVFKLLSLEPMLLATCIWSALLLGILYLCFEAFPIIFGKHGFTLQQTGLTFLGLGIGMILGIMTMPYWAKKYGEARKAALERGEKAAPPEARLPVGMVGSILTVIGLFWLAFVTYESVPWIVPIIASIPLGTGIALSYVAIFTHTVDAYRPVAASAMGANSVTRSCFAAAFPLFSEAMYHRLGTVGATALLGGLATLMIPIPFLFYKYGPQLRARGRFTAS</sequence>
<evidence type="ECO:0000259" key="7">
    <source>
        <dbReference type="PROSITE" id="PS50850"/>
    </source>
</evidence>
<feature type="region of interest" description="Disordered" evidence="5">
    <location>
        <begin position="1"/>
        <end position="66"/>
    </location>
</feature>
<evidence type="ECO:0000313" key="9">
    <source>
        <dbReference type="Proteomes" id="UP001176521"/>
    </source>
</evidence>
<organism evidence="8 9">
    <name type="scientific">Tilletia horrida</name>
    <dbReference type="NCBI Taxonomy" id="155126"/>
    <lineage>
        <taxon>Eukaryota</taxon>
        <taxon>Fungi</taxon>
        <taxon>Dikarya</taxon>
        <taxon>Basidiomycota</taxon>
        <taxon>Ustilaginomycotina</taxon>
        <taxon>Exobasidiomycetes</taxon>
        <taxon>Tilletiales</taxon>
        <taxon>Tilletiaceae</taxon>
        <taxon>Tilletia</taxon>
    </lineage>
</organism>
<evidence type="ECO:0000313" key="8">
    <source>
        <dbReference type="EMBL" id="KAK0535172.1"/>
    </source>
</evidence>
<gene>
    <name evidence="8" type="ORF">OC842_002401</name>
</gene>
<dbReference type="PANTHER" id="PTHR23502">
    <property type="entry name" value="MAJOR FACILITATOR SUPERFAMILY"/>
    <property type="match status" value="1"/>
</dbReference>
<evidence type="ECO:0000256" key="1">
    <source>
        <dbReference type="ARBA" id="ARBA00004141"/>
    </source>
</evidence>
<feature type="transmembrane region" description="Helical" evidence="6">
    <location>
        <begin position="437"/>
        <end position="459"/>
    </location>
</feature>
<dbReference type="PROSITE" id="PS00216">
    <property type="entry name" value="SUGAR_TRANSPORT_1"/>
    <property type="match status" value="1"/>
</dbReference>
<name>A0AAN6GDR4_9BASI</name>
<keyword evidence="4 6" id="KW-0472">Membrane</keyword>
<feature type="transmembrane region" description="Helical" evidence="6">
    <location>
        <begin position="94"/>
        <end position="113"/>
    </location>
</feature>
<comment type="subcellular location">
    <subcellularLocation>
        <location evidence="1">Membrane</location>
        <topology evidence="1">Multi-pass membrane protein</topology>
    </subcellularLocation>
</comment>
<feature type="transmembrane region" description="Helical" evidence="6">
    <location>
        <begin position="330"/>
        <end position="356"/>
    </location>
</feature>
<dbReference type="InterPro" id="IPR020846">
    <property type="entry name" value="MFS_dom"/>
</dbReference>
<feature type="transmembrane region" description="Helical" evidence="6">
    <location>
        <begin position="409"/>
        <end position="431"/>
    </location>
</feature>
<feature type="transmembrane region" description="Helical" evidence="6">
    <location>
        <begin position="250"/>
        <end position="280"/>
    </location>
</feature>
<dbReference type="AlphaFoldDB" id="A0AAN6GDR4"/>
<dbReference type="Proteomes" id="UP001176521">
    <property type="component" value="Unassembled WGS sequence"/>
</dbReference>
<dbReference type="EMBL" id="JAPDMQ010000101">
    <property type="protein sequence ID" value="KAK0535172.1"/>
    <property type="molecule type" value="Genomic_DNA"/>
</dbReference>
<dbReference type="Gene3D" id="1.20.1250.20">
    <property type="entry name" value="MFS general substrate transporter like domains"/>
    <property type="match status" value="1"/>
</dbReference>
<feature type="transmembrane region" description="Helical" evidence="6">
    <location>
        <begin position="217"/>
        <end position="238"/>
    </location>
</feature>
<keyword evidence="3 6" id="KW-1133">Transmembrane helix</keyword>
<evidence type="ECO:0000256" key="4">
    <source>
        <dbReference type="ARBA" id="ARBA00023136"/>
    </source>
</evidence>
<evidence type="ECO:0000256" key="3">
    <source>
        <dbReference type="ARBA" id="ARBA00022989"/>
    </source>
</evidence>
<dbReference type="FunFam" id="1.20.1250.20:FF:000082">
    <property type="entry name" value="MFS multidrug transporter, putative"/>
    <property type="match status" value="1"/>
</dbReference>
<dbReference type="CDD" id="cd17323">
    <property type="entry name" value="MFS_Tpo1_MDR_like"/>
    <property type="match status" value="1"/>
</dbReference>